<keyword evidence="3" id="KW-1185">Reference proteome</keyword>
<gene>
    <name evidence="2" type="ORF">PHYEVI_LOCUS9074</name>
</gene>
<feature type="compositionally biased region" description="Basic and acidic residues" evidence="1">
    <location>
        <begin position="80"/>
        <end position="92"/>
    </location>
</feature>
<organism evidence="2 3">
    <name type="scientific">Phyllotreta striolata</name>
    <name type="common">Striped flea beetle</name>
    <name type="synonym">Crioceris striolata</name>
    <dbReference type="NCBI Taxonomy" id="444603"/>
    <lineage>
        <taxon>Eukaryota</taxon>
        <taxon>Metazoa</taxon>
        <taxon>Ecdysozoa</taxon>
        <taxon>Arthropoda</taxon>
        <taxon>Hexapoda</taxon>
        <taxon>Insecta</taxon>
        <taxon>Pterygota</taxon>
        <taxon>Neoptera</taxon>
        <taxon>Endopterygota</taxon>
        <taxon>Coleoptera</taxon>
        <taxon>Polyphaga</taxon>
        <taxon>Cucujiformia</taxon>
        <taxon>Chrysomeloidea</taxon>
        <taxon>Chrysomelidae</taxon>
        <taxon>Galerucinae</taxon>
        <taxon>Alticini</taxon>
        <taxon>Phyllotreta</taxon>
    </lineage>
</organism>
<feature type="compositionally biased region" description="Basic residues" evidence="1">
    <location>
        <begin position="45"/>
        <end position="67"/>
    </location>
</feature>
<accession>A0A9N9TUE3</accession>
<feature type="region of interest" description="Disordered" evidence="1">
    <location>
        <begin position="45"/>
        <end position="98"/>
    </location>
</feature>
<evidence type="ECO:0000256" key="1">
    <source>
        <dbReference type="SAM" id="MobiDB-lite"/>
    </source>
</evidence>
<dbReference type="EMBL" id="OU900099">
    <property type="protein sequence ID" value="CAG9862768.1"/>
    <property type="molecule type" value="Genomic_DNA"/>
</dbReference>
<dbReference type="AlphaFoldDB" id="A0A9N9TUE3"/>
<reference evidence="2" key="1">
    <citation type="submission" date="2022-01" db="EMBL/GenBank/DDBJ databases">
        <authorList>
            <person name="King R."/>
        </authorList>
    </citation>
    <scope>NUCLEOTIDE SEQUENCE</scope>
</reference>
<dbReference type="Proteomes" id="UP001153712">
    <property type="component" value="Chromosome 6"/>
</dbReference>
<protein>
    <submittedName>
        <fullName evidence="2">Uncharacterized protein</fullName>
    </submittedName>
</protein>
<feature type="region of interest" description="Disordered" evidence="1">
    <location>
        <begin position="135"/>
        <end position="179"/>
    </location>
</feature>
<name>A0A9N9TUE3_PHYSR</name>
<sequence>MPAIYIYKYNRFVDGVIARINKMLGKSYDPVRVKLDALEYKSKKTTVKATNKNHKKKGSKGSKKRKQQQQQPQQLQKKNKIGDNEKKIEEPMTNKMGEMTVAREENRIKNEENASRESSFVLISKTGPTLIEETKNLTSELRAASTNKQKTKKKTTSSGGATAGGGQKKKKKNKKNGTQVSRATLFGLSTIRRNGDVTVNVLKDRTLLKSNFLMGPLTLRVERETGKGARREVKSATATTAEMFGRLNMKIMHGGSATLQTIRVLQPKSVRVDSADNHDKTREYVWKRSANIATMVTRKLATVVKSLLKQ</sequence>
<evidence type="ECO:0000313" key="2">
    <source>
        <dbReference type="EMBL" id="CAG9862768.1"/>
    </source>
</evidence>
<evidence type="ECO:0000313" key="3">
    <source>
        <dbReference type="Proteomes" id="UP001153712"/>
    </source>
</evidence>
<dbReference type="OrthoDB" id="6381952at2759"/>
<proteinExistence type="predicted"/>